<evidence type="ECO:0000256" key="6">
    <source>
        <dbReference type="ARBA" id="ARBA00022771"/>
    </source>
</evidence>
<dbReference type="Gene3D" id="1.20.1540.10">
    <property type="entry name" value="Rhomboid-like"/>
    <property type="match status" value="1"/>
</dbReference>
<keyword evidence="15" id="KW-1185">Reference proteome</keyword>
<gene>
    <name evidence="14" type="ORF">AMTR_s00045p00154580</name>
</gene>
<evidence type="ECO:0000256" key="7">
    <source>
        <dbReference type="ARBA" id="ARBA00022801"/>
    </source>
</evidence>
<dbReference type="AlphaFoldDB" id="W1P2E4"/>
<dbReference type="GO" id="GO:0005886">
    <property type="term" value="C:plasma membrane"/>
    <property type="evidence" value="ECO:0007669"/>
    <property type="project" value="EnsemblPlants"/>
</dbReference>
<evidence type="ECO:0000256" key="8">
    <source>
        <dbReference type="ARBA" id="ARBA00022833"/>
    </source>
</evidence>
<keyword evidence="3" id="KW-0645">Protease</keyword>
<dbReference type="PROSITE" id="PS01358">
    <property type="entry name" value="ZF_RANBP2_1"/>
    <property type="match status" value="1"/>
</dbReference>
<dbReference type="InterPro" id="IPR035952">
    <property type="entry name" value="Rhomboid-like_sf"/>
</dbReference>
<dbReference type="SUPFAM" id="SSF90209">
    <property type="entry name" value="Ran binding protein zinc finger-like"/>
    <property type="match status" value="1"/>
</dbReference>
<reference evidence="15" key="1">
    <citation type="journal article" date="2013" name="Science">
        <title>The Amborella genome and the evolution of flowering plants.</title>
        <authorList>
            <consortium name="Amborella Genome Project"/>
        </authorList>
    </citation>
    <scope>NUCLEOTIDE SEQUENCE [LARGE SCALE GENOMIC DNA]</scope>
</reference>
<keyword evidence="7" id="KW-0378">Hydrolase</keyword>
<keyword evidence="9 12" id="KW-1133">Transmembrane helix</keyword>
<evidence type="ECO:0000256" key="9">
    <source>
        <dbReference type="ARBA" id="ARBA00022989"/>
    </source>
</evidence>
<dbReference type="KEGG" id="atr:18430191"/>
<name>W1P2E4_AMBTC</name>
<evidence type="ECO:0000256" key="12">
    <source>
        <dbReference type="SAM" id="Phobius"/>
    </source>
</evidence>
<evidence type="ECO:0000256" key="10">
    <source>
        <dbReference type="ARBA" id="ARBA00023136"/>
    </source>
</evidence>
<dbReference type="Proteomes" id="UP000017836">
    <property type="component" value="Unassembled WGS sequence"/>
</dbReference>
<keyword evidence="4 12" id="KW-0812">Transmembrane</keyword>
<keyword evidence="6 11" id="KW-0863">Zinc-finger</keyword>
<dbReference type="InterPro" id="IPR036443">
    <property type="entry name" value="Znf_RanBP2_sf"/>
</dbReference>
<dbReference type="Pfam" id="PF01694">
    <property type="entry name" value="Rhomboid"/>
    <property type="match status" value="1"/>
</dbReference>
<dbReference type="eggNOG" id="KOG2632">
    <property type="taxonomic scope" value="Eukaryota"/>
</dbReference>
<feature type="domain" description="RanBP2-type" evidence="13">
    <location>
        <begin position="272"/>
        <end position="302"/>
    </location>
</feature>
<evidence type="ECO:0000256" key="3">
    <source>
        <dbReference type="ARBA" id="ARBA00022670"/>
    </source>
</evidence>
<accession>W1P2E4</accession>
<dbReference type="InterPro" id="IPR022764">
    <property type="entry name" value="Peptidase_S54_rhomboid_dom"/>
</dbReference>
<dbReference type="HOGENOM" id="CLU_056643_0_0_1"/>
<dbReference type="OrthoDB" id="10257275at2759"/>
<feature type="transmembrane region" description="Helical" evidence="12">
    <location>
        <begin position="184"/>
        <end position="215"/>
    </location>
</feature>
<dbReference type="STRING" id="13333.W1P2E4"/>
<evidence type="ECO:0000256" key="5">
    <source>
        <dbReference type="ARBA" id="ARBA00022723"/>
    </source>
</evidence>
<sequence length="333" mass="37646">MNRPGRRVPRGMLPLLALHVVNEYYRLERKPPVTAGLLLTNTLIYLRPGPLDSILPTIDQVWFNPHLTVKNRDIKRFVLSAFYHMGESHLVYNMMSLLWKGVQLELAMGSTDFAVMIASLLGMSQGITLLLAKLLDVFFDYETSYYNEYAVGFSGVLFAMKVVLNARSEDFAYVHGLVVPARHAAWVELVLIQLFVPGVSFLGHLGGILAGILYLRLRGSGTRRDPMSIMLRRVIDILGWPVKHVRDYFRRRQGQTFGRGRVGGGEQGSGSRTGQVWRCSVCTFDNSSVLNRCAMCDMLRDGGQVSTGQGPVRRNREPSLEELRQRRLERFGR</sequence>
<feature type="transmembrane region" description="Helical" evidence="12">
    <location>
        <begin position="77"/>
        <end position="95"/>
    </location>
</feature>
<dbReference type="EMBL" id="KI394661">
    <property type="protein sequence ID" value="ERN02088.1"/>
    <property type="molecule type" value="Genomic_DNA"/>
</dbReference>
<dbReference type="Gene3D" id="2.30.30.380">
    <property type="entry name" value="Zn-finger domain of Sec23/24"/>
    <property type="match status" value="1"/>
</dbReference>
<comment type="similarity">
    <text evidence="2">Belongs to the peptidase S54 family.</text>
</comment>
<dbReference type="FunFam" id="1.20.1540.10:FF:000026">
    <property type="entry name" value="Rhomboid-like protein 14, mitochondrial"/>
    <property type="match status" value="1"/>
</dbReference>
<protein>
    <recommendedName>
        <fullName evidence="13">RanBP2-type domain-containing protein</fullName>
    </recommendedName>
</protein>
<dbReference type="SMART" id="SM00547">
    <property type="entry name" value="ZnF_RBZ"/>
    <property type="match status" value="1"/>
</dbReference>
<organism evidence="14 15">
    <name type="scientific">Amborella trichopoda</name>
    <dbReference type="NCBI Taxonomy" id="13333"/>
    <lineage>
        <taxon>Eukaryota</taxon>
        <taxon>Viridiplantae</taxon>
        <taxon>Streptophyta</taxon>
        <taxon>Embryophyta</taxon>
        <taxon>Tracheophyta</taxon>
        <taxon>Spermatophyta</taxon>
        <taxon>Magnoliopsida</taxon>
        <taxon>Amborellales</taxon>
        <taxon>Amborellaceae</taxon>
        <taxon>Amborella</taxon>
    </lineage>
</organism>
<keyword evidence="10 12" id="KW-0472">Membrane</keyword>
<dbReference type="PROSITE" id="PS50199">
    <property type="entry name" value="ZF_RANBP2_2"/>
    <property type="match status" value="1"/>
</dbReference>
<evidence type="ECO:0000256" key="11">
    <source>
        <dbReference type="PROSITE-ProRule" id="PRU00322"/>
    </source>
</evidence>
<evidence type="ECO:0000256" key="4">
    <source>
        <dbReference type="ARBA" id="ARBA00022692"/>
    </source>
</evidence>
<dbReference type="InterPro" id="IPR001876">
    <property type="entry name" value="Znf_RanBP2"/>
</dbReference>
<keyword evidence="8" id="KW-0862">Zinc</keyword>
<dbReference type="OMA" id="IPEVHID"/>
<keyword evidence="5" id="KW-0479">Metal-binding</keyword>
<evidence type="ECO:0000313" key="15">
    <source>
        <dbReference type="Proteomes" id="UP000017836"/>
    </source>
</evidence>
<dbReference type="GO" id="GO:0008270">
    <property type="term" value="F:zinc ion binding"/>
    <property type="evidence" value="ECO:0007669"/>
    <property type="project" value="UniProtKB-KW"/>
</dbReference>
<evidence type="ECO:0000313" key="14">
    <source>
        <dbReference type="EMBL" id="ERN02088.1"/>
    </source>
</evidence>
<dbReference type="GO" id="GO:0006508">
    <property type="term" value="P:proteolysis"/>
    <property type="evidence" value="ECO:0007669"/>
    <property type="project" value="UniProtKB-KW"/>
</dbReference>
<dbReference type="GO" id="GO:0004252">
    <property type="term" value="F:serine-type endopeptidase activity"/>
    <property type="evidence" value="ECO:0000318"/>
    <property type="project" value="GO_Central"/>
</dbReference>
<feature type="transmembrane region" description="Helical" evidence="12">
    <location>
        <begin position="115"/>
        <end position="134"/>
    </location>
</feature>
<dbReference type="PANTHER" id="PTHR43066">
    <property type="entry name" value="RHOMBOID-RELATED PROTEIN"/>
    <property type="match status" value="1"/>
</dbReference>
<dbReference type="PANTHER" id="PTHR43066:SF1">
    <property type="entry name" value="RHOMBOID PROTEIN 2"/>
    <property type="match status" value="1"/>
</dbReference>
<comment type="subcellular location">
    <subcellularLocation>
        <location evidence="1">Membrane</location>
        <topology evidence="1">Multi-pass membrane protein</topology>
    </subcellularLocation>
</comment>
<evidence type="ECO:0000259" key="13">
    <source>
        <dbReference type="PROSITE" id="PS50199"/>
    </source>
</evidence>
<evidence type="ECO:0000256" key="1">
    <source>
        <dbReference type="ARBA" id="ARBA00004141"/>
    </source>
</evidence>
<dbReference type="SUPFAM" id="SSF144091">
    <property type="entry name" value="Rhomboid-like"/>
    <property type="match status" value="1"/>
</dbReference>
<feature type="transmembrane region" description="Helical" evidence="12">
    <location>
        <begin position="146"/>
        <end position="164"/>
    </location>
</feature>
<dbReference type="Gramene" id="ERN02088">
    <property type="protein sequence ID" value="ERN02088"/>
    <property type="gene ID" value="AMTR_s00045p00154580"/>
</dbReference>
<evidence type="ECO:0000256" key="2">
    <source>
        <dbReference type="ARBA" id="ARBA00009045"/>
    </source>
</evidence>
<proteinExistence type="inferred from homology"/>